<reference evidence="1 2" key="1">
    <citation type="journal article" date="2016" name="Nat. Commun.">
        <title>Thousands of microbial genomes shed light on interconnected biogeochemical processes in an aquifer system.</title>
        <authorList>
            <person name="Anantharaman K."/>
            <person name="Brown C.T."/>
            <person name="Hug L.A."/>
            <person name="Sharon I."/>
            <person name="Castelle C.J."/>
            <person name="Probst A.J."/>
            <person name="Thomas B.C."/>
            <person name="Singh A."/>
            <person name="Wilkins M.J."/>
            <person name="Karaoz U."/>
            <person name="Brodie E.L."/>
            <person name="Williams K.H."/>
            <person name="Hubbard S.S."/>
            <person name="Banfield J.F."/>
        </authorList>
    </citation>
    <scope>NUCLEOTIDE SEQUENCE [LARGE SCALE GENOMIC DNA]</scope>
    <source>
        <strain evidence="2">RIFCSPLOWO2_12_FULL_64_10</strain>
    </source>
</reference>
<evidence type="ECO:0000313" key="1">
    <source>
        <dbReference type="EMBL" id="OGG51821.1"/>
    </source>
</evidence>
<dbReference type="EMBL" id="MFKF01000168">
    <property type="protein sequence ID" value="OGG51821.1"/>
    <property type="molecule type" value="Genomic_DNA"/>
</dbReference>
<proteinExistence type="predicted"/>
<dbReference type="PROSITE" id="PS51257">
    <property type="entry name" value="PROKAR_LIPOPROTEIN"/>
    <property type="match status" value="1"/>
</dbReference>
<name>A0A1F6CS43_HANXR</name>
<sequence>MKRCITTGAAFLALTLGTLLIGCGGLNQQPIAPAAALREDGGKGHSDSGLSTIVFSAKAPDLSKAQARAAKPVAYRQVSRTFSPRRNGELAVAFGNDDDDDDDRRGGAAVNVKEVVFKVRAGAIDREYNINMGVSVGTTLEDVAVTFSPSGLVFRPPASLKIVLRGRVNASKLLAYHVHGSTVENIPVNISYDDGETVILLQVPGFSTYSLDDSRAPEGDTGW</sequence>
<dbReference type="Proteomes" id="UP000178606">
    <property type="component" value="Unassembled WGS sequence"/>
</dbReference>
<accession>A0A1F6CS43</accession>
<comment type="caution">
    <text evidence="1">The sequence shown here is derived from an EMBL/GenBank/DDBJ whole genome shotgun (WGS) entry which is preliminary data.</text>
</comment>
<organism evidence="1 2">
    <name type="scientific">Handelsmanbacteria sp. (strain RIFCSPLOWO2_12_FULL_64_10)</name>
    <dbReference type="NCBI Taxonomy" id="1817868"/>
    <lineage>
        <taxon>Bacteria</taxon>
        <taxon>Candidatus Handelsmaniibacteriota</taxon>
    </lineage>
</organism>
<dbReference type="AlphaFoldDB" id="A0A1F6CS43"/>
<evidence type="ECO:0000313" key="2">
    <source>
        <dbReference type="Proteomes" id="UP000178606"/>
    </source>
</evidence>
<gene>
    <name evidence="1" type="ORF">A3F84_00790</name>
</gene>
<protein>
    <submittedName>
        <fullName evidence="1">Uncharacterized protein</fullName>
    </submittedName>
</protein>